<name>A0A5J4FZ86_9FLAO</name>
<dbReference type="Pfam" id="PF07484">
    <property type="entry name" value="Collar"/>
    <property type="match status" value="1"/>
</dbReference>
<dbReference type="OrthoDB" id="9810174at2"/>
<dbReference type="RefSeq" id="WP_151893411.1">
    <property type="nucleotide sequence ID" value="NZ_BKCF01000001.1"/>
</dbReference>
<accession>A0A5J4FZ86</accession>
<dbReference type="InterPro" id="IPR011083">
    <property type="entry name" value="Phage_tail_collar_dom"/>
</dbReference>
<dbReference type="EMBL" id="BKCF01000001">
    <property type="protein sequence ID" value="GEQ85496.1"/>
    <property type="molecule type" value="Genomic_DNA"/>
</dbReference>
<sequence length="180" mass="18885">MEPFIGEIIAFGFNFAPRGWAQCNGQLLPISQNTALFSLLGTTYGGDGRTTFALPDLRGRTAMHTGQGPGLSSRQLGLRFGTETNTLNVAQMPNHNHTLSVSNANGNAAVPVAGNSISKAVENQGRSTNEIDSFNAATPNVALNTGSIGSAGGQQPFNNIQPSLVVNWCIALQGIFPSRN</sequence>
<organism evidence="2 3">
    <name type="scientific">Patiriisocius marinistellae</name>
    <dbReference type="NCBI Taxonomy" id="2494560"/>
    <lineage>
        <taxon>Bacteria</taxon>
        <taxon>Pseudomonadati</taxon>
        <taxon>Bacteroidota</taxon>
        <taxon>Flavobacteriia</taxon>
        <taxon>Flavobacteriales</taxon>
        <taxon>Flavobacteriaceae</taxon>
        <taxon>Patiriisocius</taxon>
    </lineage>
</organism>
<dbReference type="InterPro" id="IPR037053">
    <property type="entry name" value="Phage_tail_collar_dom_sf"/>
</dbReference>
<keyword evidence="3" id="KW-1185">Reference proteome</keyword>
<dbReference type="SUPFAM" id="SSF88874">
    <property type="entry name" value="Receptor-binding domain of short tail fibre protein gp12"/>
    <property type="match status" value="1"/>
</dbReference>
<dbReference type="Gene3D" id="3.90.1340.10">
    <property type="entry name" value="Phage tail collar domain"/>
    <property type="match status" value="1"/>
</dbReference>
<evidence type="ECO:0000313" key="2">
    <source>
        <dbReference type="EMBL" id="GEQ85496.1"/>
    </source>
</evidence>
<evidence type="ECO:0000313" key="3">
    <source>
        <dbReference type="Proteomes" id="UP000326994"/>
    </source>
</evidence>
<reference evidence="2 3" key="1">
    <citation type="submission" date="2019-08" db="EMBL/GenBank/DDBJ databases">
        <title>Ulvibacter marinistellae sp. nov., isolated from a starfish, Patiria pectinifera.</title>
        <authorList>
            <person name="Kawano K."/>
            <person name="Ushijima N."/>
            <person name="Kihara M."/>
            <person name="Itoh H."/>
        </authorList>
    </citation>
    <scope>NUCLEOTIDE SEQUENCE [LARGE SCALE GENOMIC DNA]</scope>
    <source>
        <strain evidence="2 3">KK4</strain>
    </source>
</reference>
<feature type="domain" description="Phage tail collar" evidence="1">
    <location>
        <begin position="6"/>
        <end position="61"/>
    </location>
</feature>
<dbReference type="Proteomes" id="UP000326994">
    <property type="component" value="Unassembled WGS sequence"/>
</dbReference>
<evidence type="ECO:0000259" key="1">
    <source>
        <dbReference type="Pfam" id="PF07484"/>
    </source>
</evidence>
<comment type="caution">
    <text evidence="2">The sequence shown here is derived from an EMBL/GenBank/DDBJ whole genome shotgun (WGS) entry which is preliminary data.</text>
</comment>
<proteinExistence type="predicted"/>
<gene>
    <name evidence="2" type="ORF">ULMS_10040</name>
</gene>
<dbReference type="AlphaFoldDB" id="A0A5J4FZ86"/>
<protein>
    <submittedName>
        <fullName evidence="2">Tail Collar domain-containing protein</fullName>
    </submittedName>
</protein>